<reference evidence="1 2" key="1">
    <citation type="submission" date="2018-11" db="EMBL/GenBank/DDBJ databases">
        <title>Species Designations Belie Phenotypic and Genotypic Heterogeneity in Oral Streptococci.</title>
        <authorList>
            <person name="Velsko I."/>
        </authorList>
    </citation>
    <scope>NUCLEOTIDE SEQUENCE [LARGE SCALE GENOMIC DNA]</scope>
    <source>
        <strain evidence="1 2">A54</strain>
    </source>
</reference>
<comment type="caution">
    <text evidence="1">The sequence shown here is derived from an EMBL/GenBank/DDBJ whole genome shotgun (WGS) entry which is preliminary data.</text>
</comment>
<dbReference type="EMBL" id="RJPQ01000003">
    <property type="protein sequence ID" value="RSJ86576.1"/>
    <property type="molecule type" value="Genomic_DNA"/>
</dbReference>
<organism evidence="1 2">
    <name type="scientific">Streptococcus cristatus</name>
    <dbReference type="NCBI Taxonomy" id="45634"/>
    <lineage>
        <taxon>Bacteria</taxon>
        <taxon>Bacillati</taxon>
        <taxon>Bacillota</taxon>
        <taxon>Bacilli</taxon>
        <taxon>Lactobacillales</taxon>
        <taxon>Streptococcaceae</taxon>
        <taxon>Streptococcus</taxon>
    </lineage>
</organism>
<dbReference type="AlphaFoldDB" id="A0A3R9LYG7"/>
<sequence>MNLVYMDGKKEPYTTSEIIAECAGVQHHTVTRLLRNHKERFTAFGFYGFEIHKLDGKGRPKKVYRLNEQQATLLITYLDNTPQIVEFKTNLVKAFFEMRDELAKFKLQRALEKPKRKTLHDSIESWREAPKHPHSTITNLLLKGTSGMNKKQLMAARGGLTGIDSLTSTELVRYQALEDMAIAMINLGMTYQDIKSMVFRPKENAPQGA</sequence>
<accession>A0A3R9LYG7</accession>
<evidence type="ECO:0000313" key="2">
    <source>
        <dbReference type="Proteomes" id="UP000277890"/>
    </source>
</evidence>
<proteinExistence type="predicted"/>
<evidence type="ECO:0000313" key="1">
    <source>
        <dbReference type="EMBL" id="RSJ86576.1"/>
    </source>
</evidence>
<dbReference type="Proteomes" id="UP000277890">
    <property type="component" value="Unassembled WGS sequence"/>
</dbReference>
<dbReference type="RefSeq" id="WP_125371535.1">
    <property type="nucleotide sequence ID" value="NZ_RJPO01000010.1"/>
</dbReference>
<protein>
    <submittedName>
        <fullName evidence="1">Phage regulatory protein Rha (Phage_pRha)</fullName>
    </submittedName>
</protein>
<name>A0A3R9LYG7_STRCR</name>
<dbReference type="Pfam" id="PF09669">
    <property type="entry name" value="Phage_pRha"/>
    <property type="match status" value="1"/>
</dbReference>
<gene>
    <name evidence="1" type="ORF">D8794_03755</name>
</gene>
<dbReference type="InterPro" id="IPR014054">
    <property type="entry name" value="Phage_regulatory_Rha"/>
</dbReference>